<dbReference type="EMBL" id="WBUI01000019">
    <property type="protein sequence ID" value="KAB2930593.1"/>
    <property type="molecule type" value="Genomic_DNA"/>
</dbReference>
<accession>A0A833H0A4</accession>
<gene>
    <name evidence="1" type="ORF">F9K24_16250</name>
</gene>
<protein>
    <submittedName>
        <fullName evidence="1">Uncharacterized protein</fullName>
    </submittedName>
</protein>
<comment type="caution">
    <text evidence="1">The sequence shown here is derived from an EMBL/GenBank/DDBJ whole genome shotgun (WGS) entry which is preliminary data.</text>
</comment>
<organism evidence="1 2">
    <name type="scientific">Leptonema illini</name>
    <dbReference type="NCBI Taxonomy" id="183"/>
    <lineage>
        <taxon>Bacteria</taxon>
        <taxon>Pseudomonadati</taxon>
        <taxon>Spirochaetota</taxon>
        <taxon>Spirochaetia</taxon>
        <taxon>Leptospirales</taxon>
        <taxon>Leptospiraceae</taxon>
        <taxon>Leptonema</taxon>
    </lineage>
</organism>
<dbReference type="Proteomes" id="UP000460298">
    <property type="component" value="Unassembled WGS sequence"/>
</dbReference>
<reference evidence="1 2" key="1">
    <citation type="submission" date="2019-10" db="EMBL/GenBank/DDBJ databases">
        <title>Extracellular Electron Transfer in a Candidatus Methanoperedens spp. Enrichment Culture.</title>
        <authorList>
            <person name="Berger S."/>
            <person name="Rangel Shaw D."/>
            <person name="Berben T."/>
            <person name="In 'T Zandt M."/>
            <person name="Frank J."/>
            <person name="Reimann J."/>
            <person name="Jetten M.S.M."/>
            <person name="Welte C.U."/>
        </authorList>
    </citation>
    <scope>NUCLEOTIDE SEQUENCE [LARGE SCALE GENOMIC DNA]</scope>
    <source>
        <strain evidence="1">SB12</strain>
    </source>
</reference>
<evidence type="ECO:0000313" key="2">
    <source>
        <dbReference type="Proteomes" id="UP000460298"/>
    </source>
</evidence>
<sequence length="425" mass="47664">MKLSGDAIIFEDVLSLETFYTQLDLQGVLRLSEDLKDNSDKVLIKADVPLKPGVFEKLREIRGSYQEKFSVRITSELSRSISAFLANHALHAIDEWSFFKRLYAIEGHRYQSYIRNAFRNRRIAVTCFILMHRSPARYTALISQALLTLAIVMYRFLQIRHVHINAFLAGLLMEIGDVDGSLSRDAAQEADALNHLKRKSADLAGSLGASKTVADTILAQEAFTELASELPEASSVAPSSGVSIADFLISEGQEASEESAEGGEGASSPESEAAVLQIAEALKFSRYILFLRERLGNDEHAAEEISYRSAYNAKKGHFSLKVVDPILRIFKEYELEIRCMMKVAELEQRCLYLPSAWAYPKPRVTQMICRLHKTECPKLKPGWDLTVVSPAEAYGWIGMTLEPGRYLKCELEDELKGIFALIKKT</sequence>
<evidence type="ECO:0000313" key="1">
    <source>
        <dbReference type="EMBL" id="KAB2930593.1"/>
    </source>
</evidence>
<dbReference type="AlphaFoldDB" id="A0A833H0A4"/>
<proteinExistence type="predicted"/>
<name>A0A833H0A4_9LEPT</name>